<evidence type="ECO:0000313" key="1">
    <source>
        <dbReference type="EMBL" id="PMD06559.1"/>
    </source>
</evidence>
<protein>
    <submittedName>
        <fullName evidence="1">Uncharacterized protein</fullName>
    </submittedName>
</protein>
<evidence type="ECO:0000313" key="2">
    <source>
        <dbReference type="Proteomes" id="UP000235598"/>
    </source>
</evidence>
<sequence>MRSDHCDDSVREGCRRFLEGLHGDRADLHDGTDHRVATHHYAGLHCHATLGIFGKDALKSNGYFQFLADGLDLPLKQR</sequence>
<name>A0A2N6VR38_9MICO</name>
<accession>A0A2N6VR38</accession>
<dbReference type="AlphaFoldDB" id="A0A2N6VR38"/>
<proteinExistence type="predicted"/>
<dbReference type="Proteomes" id="UP000235598">
    <property type="component" value="Unassembled WGS sequence"/>
</dbReference>
<comment type="caution">
    <text evidence="1">The sequence shown here is derived from an EMBL/GenBank/DDBJ whole genome shotgun (WGS) entry which is preliminary data.</text>
</comment>
<gene>
    <name evidence="1" type="ORF">CJ199_04145</name>
</gene>
<dbReference type="EMBL" id="PNHK01000001">
    <property type="protein sequence ID" value="PMD06559.1"/>
    <property type="molecule type" value="Genomic_DNA"/>
</dbReference>
<organism evidence="1 2">
    <name type="scientific">Brevibacterium paucivorans</name>
    <dbReference type="NCBI Taxonomy" id="170994"/>
    <lineage>
        <taxon>Bacteria</taxon>
        <taxon>Bacillati</taxon>
        <taxon>Actinomycetota</taxon>
        <taxon>Actinomycetes</taxon>
        <taxon>Micrococcales</taxon>
        <taxon>Brevibacteriaceae</taxon>
        <taxon>Brevibacterium</taxon>
    </lineage>
</organism>
<reference evidence="1 2" key="1">
    <citation type="submission" date="2017-09" db="EMBL/GenBank/DDBJ databases">
        <title>Bacterial strain isolated from the female urinary microbiota.</title>
        <authorList>
            <person name="Thomas-White K."/>
            <person name="Kumar N."/>
            <person name="Forster S."/>
            <person name="Putonti C."/>
            <person name="Lawley T."/>
            <person name="Wolfe A.J."/>
        </authorList>
    </citation>
    <scope>NUCLEOTIDE SEQUENCE [LARGE SCALE GENOMIC DNA]</scope>
    <source>
        <strain evidence="1 2">UMB1301</strain>
    </source>
</reference>